<dbReference type="Gene3D" id="3.10.450.50">
    <property type="match status" value="1"/>
</dbReference>
<reference evidence="2" key="2">
    <citation type="submission" date="2021-03" db="EMBL/GenBank/DDBJ databases">
        <authorList>
            <person name="Cao W."/>
        </authorList>
    </citation>
    <scope>NUCLEOTIDE SEQUENCE</scope>
    <source>
        <strain evidence="2">110414</strain>
    </source>
</reference>
<protein>
    <submittedName>
        <fullName evidence="2">Nuclear transport factor 2 family protein</fullName>
    </submittedName>
</protein>
<accession>A0A941AUX0</accession>
<organism evidence="2 3">
    <name type="scientific">Pseudoxanthomonas helianthi</name>
    <dbReference type="NCBI Taxonomy" id="1453541"/>
    <lineage>
        <taxon>Bacteria</taxon>
        <taxon>Pseudomonadati</taxon>
        <taxon>Pseudomonadota</taxon>
        <taxon>Gammaproteobacteria</taxon>
        <taxon>Lysobacterales</taxon>
        <taxon>Lysobacteraceae</taxon>
        <taxon>Pseudoxanthomonas</taxon>
    </lineage>
</organism>
<dbReference type="AlphaFoldDB" id="A0A941AUX0"/>
<dbReference type="EMBL" id="JAGKTC010000003">
    <property type="protein sequence ID" value="MBP3985694.1"/>
    <property type="molecule type" value="Genomic_DNA"/>
</dbReference>
<evidence type="ECO:0000313" key="2">
    <source>
        <dbReference type="EMBL" id="MBP3985694.1"/>
    </source>
</evidence>
<evidence type="ECO:0000313" key="3">
    <source>
        <dbReference type="Proteomes" id="UP000673447"/>
    </source>
</evidence>
<name>A0A941AUX0_9GAMM</name>
<sequence>MNLQTLLDKDAIGDVINRLFVGTDDRDWAAVRAALAPRLHVDMTSVAGGSPSEIDGAELAAMWETGLRPIQAVHHQTGNLRIAVDGDAAEAFCYGTATHYRPTASGRNVRTFVGSYDFRLARMDGAWRITLFRFNLKYLDGNLQLETDG</sequence>
<proteinExistence type="predicted"/>
<gene>
    <name evidence="2" type="ORF">J5837_14875</name>
</gene>
<dbReference type="SUPFAM" id="SSF54427">
    <property type="entry name" value="NTF2-like"/>
    <property type="match status" value="1"/>
</dbReference>
<keyword evidence="3" id="KW-1185">Reference proteome</keyword>
<dbReference type="Pfam" id="PF13577">
    <property type="entry name" value="SnoaL_4"/>
    <property type="match status" value="1"/>
</dbReference>
<dbReference type="Proteomes" id="UP000673447">
    <property type="component" value="Unassembled WGS sequence"/>
</dbReference>
<dbReference type="InterPro" id="IPR032710">
    <property type="entry name" value="NTF2-like_dom_sf"/>
</dbReference>
<dbReference type="CDD" id="cd00531">
    <property type="entry name" value="NTF2_like"/>
    <property type="match status" value="1"/>
</dbReference>
<reference evidence="2" key="1">
    <citation type="journal article" date="2016" name="Int. J. Syst. Evol. Microbiol.">
        <title>Pseudoxanthomonas helianthi sp. nov., isolated from roots of Jerusalem artichoke (Helianthus tuberosus).</title>
        <authorList>
            <person name="Kittiwongwattana C."/>
            <person name="Thawai C."/>
        </authorList>
    </citation>
    <scope>NUCLEOTIDE SEQUENCE</scope>
    <source>
        <strain evidence="2">110414</strain>
    </source>
</reference>
<evidence type="ECO:0000259" key="1">
    <source>
        <dbReference type="Pfam" id="PF13577"/>
    </source>
</evidence>
<comment type="caution">
    <text evidence="2">The sequence shown here is derived from an EMBL/GenBank/DDBJ whole genome shotgun (WGS) entry which is preliminary data.</text>
</comment>
<dbReference type="RefSeq" id="WP_210537540.1">
    <property type="nucleotide sequence ID" value="NZ_JAGKTC010000003.1"/>
</dbReference>
<dbReference type="InterPro" id="IPR037401">
    <property type="entry name" value="SnoaL-like"/>
</dbReference>
<feature type="domain" description="SnoaL-like" evidence="1">
    <location>
        <begin position="4"/>
        <end position="131"/>
    </location>
</feature>